<dbReference type="InterPro" id="IPR006710">
    <property type="entry name" value="Glyco_hydro_43"/>
</dbReference>
<dbReference type="Pfam" id="PF04616">
    <property type="entry name" value="Glyco_hydro_43"/>
    <property type="match status" value="1"/>
</dbReference>
<proteinExistence type="inferred from homology"/>
<evidence type="ECO:0000256" key="4">
    <source>
        <dbReference type="ARBA" id="ARBA00023277"/>
    </source>
</evidence>
<comment type="similarity">
    <text evidence="1 6">Belongs to the glycosyl hydrolase 43 family.</text>
</comment>
<dbReference type="RefSeq" id="WP_268077221.1">
    <property type="nucleotide sequence ID" value="NZ_CP109967.1"/>
</dbReference>
<dbReference type="SUPFAM" id="SSF75005">
    <property type="entry name" value="Arabinanase/levansucrase/invertase"/>
    <property type="match status" value="1"/>
</dbReference>
<dbReference type="Gene3D" id="2.115.10.20">
    <property type="entry name" value="Glycosyl hydrolase domain, family 43"/>
    <property type="match status" value="1"/>
</dbReference>
<keyword evidence="7" id="KW-0614">Plasmid</keyword>
<dbReference type="EMBL" id="CP109967">
    <property type="protein sequence ID" value="WAJ72420.1"/>
    <property type="molecule type" value="Genomic_DNA"/>
</dbReference>
<evidence type="ECO:0000256" key="1">
    <source>
        <dbReference type="ARBA" id="ARBA00009865"/>
    </source>
</evidence>
<evidence type="ECO:0000256" key="2">
    <source>
        <dbReference type="ARBA" id="ARBA00022651"/>
    </source>
</evidence>
<protein>
    <submittedName>
        <fullName evidence="7">Glycoside hydrolase family 43 protein</fullName>
    </submittedName>
</protein>
<evidence type="ECO:0000256" key="6">
    <source>
        <dbReference type="RuleBase" id="RU361187"/>
    </source>
</evidence>
<keyword evidence="4" id="KW-0119">Carbohydrate metabolism</keyword>
<keyword evidence="2" id="KW-0624">Polysaccharide degradation</keyword>
<name>A0ABY7ASX8_9ALTE</name>
<dbReference type="PANTHER" id="PTHR43772">
    <property type="entry name" value="ENDO-1,4-BETA-XYLANASE"/>
    <property type="match status" value="1"/>
</dbReference>
<keyword evidence="2" id="KW-0858">Xylan degradation</keyword>
<keyword evidence="3 6" id="KW-0378">Hydrolase</keyword>
<dbReference type="PANTHER" id="PTHR43772:SF2">
    <property type="entry name" value="PUTATIVE (AFU_ORTHOLOGUE AFUA_2G04480)-RELATED"/>
    <property type="match status" value="1"/>
</dbReference>
<keyword evidence="8" id="KW-1185">Reference proteome</keyword>
<evidence type="ECO:0000313" key="8">
    <source>
        <dbReference type="Proteomes" id="UP001163726"/>
    </source>
</evidence>
<evidence type="ECO:0000256" key="5">
    <source>
        <dbReference type="ARBA" id="ARBA00023295"/>
    </source>
</evidence>
<sequence length="347" mass="39264">MPKGTNVIKSDAELKQAMDLKKANNLIAIAPPLVTHIYTADPSAHVFNNRIYIYPSHDIETDQPLNDNGDQYAMKDYHVLSLSDVKGEVTDHGKVLDVDDVPWASCQMWAPDAAHKNGHYYLYFPARDHDGIFRLGVARSKQPEGPFTAEPEAIQGSFSIDPAVYQDGEDYYIYFGGIWGGQLQNWTEGKFNSVDNYPQDNEAAIMPKVAKLSEDMLQFAEPAKDIQILDEKGNLIQQGDTQRRFFEGPWVHKYDGLYYFSYSTGDTHMIAYATSESPTGPFTYQGVILEPVVGWTTHHSIAEYQGNWYLFYHDCMLSGGQSHLRSVKMTELIHDDDGKIKTIQPYK</sequence>
<reference evidence="7" key="1">
    <citation type="submission" date="2022-10" db="EMBL/GenBank/DDBJ databases">
        <title>Catenovulum adriacola sp. nov. isolated in the Harbour of Susak.</title>
        <authorList>
            <person name="Schoch T."/>
            <person name="Reich S.J."/>
            <person name="Stoeferle S."/>
            <person name="Flaiz M."/>
            <person name="Kazda M."/>
            <person name="Riedel C.U."/>
            <person name="Duerre P."/>
        </authorList>
    </citation>
    <scope>NUCLEOTIDE SEQUENCE</scope>
    <source>
        <strain evidence="7">TS8</strain>
        <plasmid evidence="7">pCadTS8_2</plasmid>
    </source>
</reference>
<dbReference type="GO" id="GO:0016787">
    <property type="term" value="F:hydrolase activity"/>
    <property type="evidence" value="ECO:0007669"/>
    <property type="project" value="UniProtKB-KW"/>
</dbReference>
<evidence type="ECO:0000256" key="3">
    <source>
        <dbReference type="ARBA" id="ARBA00022801"/>
    </source>
</evidence>
<geneLocation type="plasmid" evidence="7 8">
    <name>pCadTS8_2</name>
</geneLocation>
<keyword evidence="5 6" id="KW-0326">Glycosidase</keyword>
<gene>
    <name evidence="7" type="ORF">OLW01_16950</name>
</gene>
<accession>A0ABY7ASX8</accession>
<dbReference type="Proteomes" id="UP001163726">
    <property type="component" value="Plasmid pCadTS8_2"/>
</dbReference>
<evidence type="ECO:0000313" key="7">
    <source>
        <dbReference type="EMBL" id="WAJ72420.1"/>
    </source>
</evidence>
<organism evidence="7 8">
    <name type="scientific">Catenovulum adriaticum</name>
    <dbReference type="NCBI Taxonomy" id="2984846"/>
    <lineage>
        <taxon>Bacteria</taxon>
        <taxon>Pseudomonadati</taxon>
        <taxon>Pseudomonadota</taxon>
        <taxon>Gammaproteobacteria</taxon>
        <taxon>Alteromonadales</taxon>
        <taxon>Alteromonadaceae</taxon>
        <taxon>Catenovulum</taxon>
    </lineage>
</organism>
<dbReference type="InterPro" id="IPR023296">
    <property type="entry name" value="Glyco_hydro_beta-prop_sf"/>
</dbReference>
<dbReference type="CDD" id="cd18619">
    <property type="entry name" value="GH43_CoXyl43_like"/>
    <property type="match status" value="1"/>
</dbReference>
<dbReference type="InterPro" id="IPR052176">
    <property type="entry name" value="Glycosyl_Hydrlase_43_Enz"/>
</dbReference>